<dbReference type="EMBL" id="BMQA01000004">
    <property type="protein sequence ID" value="GGJ06440.1"/>
    <property type="molecule type" value="Genomic_DNA"/>
</dbReference>
<dbReference type="InterPro" id="IPR036259">
    <property type="entry name" value="MFS_trans_sf"/>
</dbReference>
<evidence type="ECO:0000313" key="7">
    <source>
        <dbReference type="EMBL" id="GGJ06440.1"/>
    </source>
</evidence>
<evidence type="ECO:0000256" key="1">
    <source>
        <dbReference type="ARBA" id="ARBA00004651"/>
    </source>
</evidence>
<feature type="transmembrane region" description="Helical" evidence="5">
    <location>
        <begin position="305"/>
        <end position="324"/>
    </location>
</feature>
<evidence type="ECO:0000256" key="2">
    <source>
        <dbReference type="ARBA" id="ARBA00022692"/>
    </source>
</evidence>
<keyword evidence="4 5" id="KW-0472">Membrane</keyword>
<organism evidence="7 8">
    <name type="scientific">Streptomyces brasiliensis</name>
    <dbReference type="NCBI Taxonomy" id="1954"/>
    <lineage>
        <taxon>Bacteria</taxon>
        <taxon>Bacillati</taxon>
        <taxon>Actinomycetota</taxon>
        <taxon>Actinomycetes</taxon>
        <taxon>Kitasatosporales</taxon>
        <taxon>Streptomycetaceae</taxon>
        <taxon>Streptomyces</taxon>
    </lineage>
</organism>
<dbReference type="RefSeq" id="WP_229840053.1">
    <property type="nucleotide sequence ID" value="NZ_BMQA01000004.1"/>
</dbReference>
<feature type="transmembrane region" description="Helical" evidence="5">
    <location>
        <begin position="75"/>
        <end position="97"/>
    </location>
</feature>
<accession>A0A917KBE7</accession>
<feature type="transmembrane region" description="Helical" evidence="5">
    <location>
        <begin position="160"/>
        <end position="182"/>
    </location>
</feature>
<dbReference type="InterPro" id="IPR020846">
    <property type="entry name" value="MFS_dom"/>
</dbReference>
<feature type="transmembrane region" description="Helical" evidence="5">
    <location>
        <begin position="330"/>
        <end position="352"/>
    </location>
</feature>
<evidence type="ECO:0000256" key="3">
    <source>
        <dbReference type="ARBA" id="ARBA00022989"/>
    </source>
</evidence>
<proteinExistence type="predicted"/>
<dbReference type="GO" id="GO:0005886">
    <property type="term" value="C:plasma membrane"/>
    <property type="evidence" value="ECO:0007669"/>
    <property type="project" value="UniProtKB-SubCell"/>
</dbReference>
<name>A0A917KBE7_9ACTN</name>
<feature type="transmembrane region" description="Helical" evidence="5">
    <location>
        <begin position="44"/>
        <end position="63"/>
    </location>
</feature>
<dbReference type="Proteomes" id="UP000657574">
    <property type="component" value="Unassembled WGS sequence"/>
</dbReference>
<dbReference type="PANTHER" id="PTHR23508:SF10">
    <property type="entry name" value="CARBOXYLIC ACID TRANSPORTER PROTEIN HOMOLOG"/>
    <property type="match status" value="1"/>
</dbReference>
<dbReference type="SUPFAM" id="SSF103473">
    <property type="entry name" value="MFS general substrate transporter"/>
    <property type="match status" value="1"/>
</dbReference>
<feature type="transmembrane region" description="Helical" evidence="5">
    <location>
        <begin position="364"/>
        <end position="387"/>
    </location>
</feature>
<feature type="transmembrane region" description="Helical" evidence="5">
    <location>
        <begin position="280"/>
        <end position="298"/>
    </location>
</feature>
<dbReference type="InterPro" id="IPR011701">
    <property type="entry name" value="MFS"/>
</dbReference>
<reference evidence="7" key="1">
    <citation type="journal article" date="2014" name="Int. J. Syst. Evol. Microbiol.">
        <title>Complete genome sequence of Corynebacterium casei LMG S-19264T (=DSM 44701T), isolated from a smear-ripened cheese.</title>
        <authorList>
            <consortium name="US DOE Joint Genome Institute (JGI-PGF)"/>
            <person name="Walter F."/>
            <person name="Albersmeier A."/>
            <person name="Kalinowski J."/>
            <person name="Ruckert C."/>
        </authorList>
    </citation>
    <scope>NUCLEOTIDE SEQUENCE</scope>
    <source>
        <strain evidence="7">JCM 3086</strain>
    </source>
</reference>
<dbReference type="PANTHER" id="PTHR23508">
    <property type="entry name" value="CARBOXYLIC ACID TRANSPORTER PROTEIN HOMOLOG"/>
    <property type="match status" value="1"/>
</dbReference>
<keyword evidence="3 5" id="KW-1133">Transmembrane helix</keyword>
<comment type="caution">
    <text evidence="7">The sequence shown here is derived from an EMBL/GenBank/DDBJ whole genome shotgun (WGS) entry which is preliminary data.</text>
</comment>
<feature type="transmembrane region" description="Helical" evidence="5">
    <location>
        <begin position="393"/>
        <end position="415"/>
    </location>
</feature>
<keyword evidence="2 5" id="KW-0812">Transmembrane</keyword>
<dbReference type="InterPro" id="IPR005829">
    <property type="entry name" value="Sugar_transporter_CS"/>
</dbReference>
<dbReference type="GO" id="GO:0046943">
    <property type="term" value="F:carboxylic acid transmembrane transporter activity"/>
    <property type="evidence" value="ECO:0007669"/>
    <property type="project" value="TreeGrafter"/>
</dbReference>
<keyword evidence="8" id="KW-1185">Reference proteome</keyword>
<evidence type="ECO:0000256" key="5">
    <source>
        <dbReference type="SAM" id="Phobius"/>
    </source>
</evidence>
<dbReference type="Gene3D" id="1.20.1250.20">
    <property type="entry name" value="MFS general substrate transporter like domains"/>
    <property type="match status" value="1"/>
</dbReference>
<feature type="transmembrane region" description="Helical" evidence="5">
    <location>
        <begin position="133"/>
        <end position="154"/>
    </location>
</feature>
<feature type="domain" description="Major facilitator superfamily (MFS) profile" evidence="6">
    <location>
        <begin position="8"/>
        <end position="420"/>
    </location>
</feature>
<feature type="transmembrane region" description="Helical" evidence="5">
    <location>
        <begin position="103"/>
        <end position="121"/>
    </location>
</feature>
<protein>
    <submittedName>
        <fullName evidence="7">MFS transporter</fullName>
    </submittedName>
</protein>
<dbReference type="AlphaFoldDB" id="A0A917KBE7"/>
<dbReference type="Pfam" id="PF07690">
    <property type="entry name" value="MFS_1"/>
    <property type="match status" value="1"/>
</dbReference>
<dbReference type="PROSITE" id="PS50850">
    <property type="entry name" value="MFS"/>
    <property type="match status" value="1"/>
</dbReference>
<evidence type="ECO:0000259" key="6">
    <source>
        <dbReference type="PROSITE" id="PS50850"/>
    </source>
</evidence>
<reference evidence="7" key="2">
    <citation type="submission" date="2020-09" db="EMBL/GenBank/DDBJ databases">
        <authorList>
            <person name="Sun Q."/>
            <person name="Ohkuma M."/>
        </authorList>
    </citation>
    <scope>NUCLEOTIDE SEQUENCE</scope>
    <source>
        <strain evidence="7">JCM 3086</strain>
    </source>
</reference>
<feature type="transmembrane region" description="Helical" evidence="5">
    <location>
        <begin position="241"/>
        <end position="260"/>
    </location>
</feature>
<evidence type="ECO:0000256" key="4">
    <source>
        <dbReference type="ARBA" id="ARBA00023136"/>
    </source>
</evidence>
<dbReference type="PROSITE" id="PS00217">
    <property type="entry name" value="SUGAR_TRANSPORT_2"/>
    <property type="match status" value="1"/>
</dbReference>
<comment type="subcellular location">
    <subcellularLocation>
        <location evidence="1">Cell membrane</location>
        <topology evidence="1">Multi-pass membrane protein</topology>
    </subcellularLocation>
</comment>
<sequence>MTAFQVSVVGVCLVINLFEGFDVLVIAFAASGISKEWSLTASQVGLLLSSSLVGMALGSALIAPLSDRIGRRPHTLICLTVCAVGMLLATVSTGFWFLGVCRLLTGLGVGGMVAGLPVIITEYSPRRLRGTMIALYGSGLPVGGILGGSVAVLVTSEYGWRASFLVGAVLTFAILVVVALALPESLDYLISRRPEGALEKVNKLLGRMRLPAVEALPPVPPREERGVLANVLRGREAVRTVALWVAYFFMMASFYFAESWTPLLLQHNGSSAAQGMDGGLLLNLGGLAGTLLLSVLALKVVTRTLTVLAFLGAGLSYLAMSLFLGSTVVALAAAVAIGLFVNASGNGLNSIVPGLYPAAVRATGVGWAMAVGRLGAFSAPALAGLLLDHGWSARSLFGLLVLPLVLVAALIAVIASSARRSRISVEPAESLSPVN</sequence>
<evidence type="ECO:0000313" key="8">
    <source>
        <dbReference type="Proteomes" id="UP000657574"/>
    </source>
</evidence>
<gene>
    <name evidence="7" type="ORF">GCM10010121_016070</name>
</gene>